<sequence>MLIQLPELDDSEWIAARWAEIEAQVGNWEDVYVALWPGDKP</sequence>
<protein>
    <submittedName>
        <fullName evidence="1">Uncharacterized protein</fullName>
    </submittedName>
</protein>
<reference evidence="1" key="1">
    <citation type="journal article" date="2015" name="Nature">
        <title>Complex archaea that bridge the gap between prokaryotes and eukaryotes.</title>
        <authorList>
            <person name="Spang A."/>
            <person name="Saw J.H."/>
            <person name="Jorgensen S.L."/>
            <person name="Zaremba-Niedzwiedzka K."/>
            <person name="Martijn J."/>
            <person name="Lind A.E."/>
            <person name="van Eijk R."/>
            <person name="Schleper C."/>
            <person name="Guy L."/>
            <person name="Ettema T.J."/>
        </authorList>
    </citation>
    <scope>NUCLEOTIDE SEQUENCE</scope>
</reference>
<organism evidence="1">
    <name type="scientific">marine sediment metagenome</name>
    <dbReference type="NCBI Taxonomy" id="412755"/>
    <lineage>
        <taxon>unclassified sequences</taxon>
        <taxon>metagenomes</taxon>
        <taxon>ecological metagenomes</taxon>
    </lineage>
</organism>
<dbReference type="EMBL" id="LAZR01002879">
    <property type="protein sequence ID" value="KKN24494.1"/>
    <property type="molecule type" value="Genomic_DNA"/>
</dbReference>
<evidence type="ECO:0000313" key="1">
    <source>
        <dbReference type="EMBL" id="KKN24494.1"/>
    </source>
</evidence>
<accession>A0A0F9P340</accession>
<proteinExistence type="predicted"/>
<dbReference type="AlphaFoldDB" id="A0A0F9P340"/>
<gene>
    <name evidence="1" type="ORF">LCGC14_0894340</name>
</gene>
<comment type="caution">
    <text evidence="1">The sequence shown here is derived from an EMBL/GenBank/DDBJ whole genome shotgun (WGS) entry which is preliminary data.</text>
</comment>
<name>A0A0F9P340_9ZZZZ</name>